<dbReference type="Gene3D" id="2.60.120.10">
    <property type="entry name" value="Jelly Rolls"/>
    <property type="match status" value="1"/>
</dbReference>
<dbReference type="PROSITE" id="PS50042">
    <property type="entry name" value="CNMP_BINDING_3"/>
    <property type="match status" value="1"/>
</dbReference>
<dbReference type="SUPFAM" id="SSF51206">
    <property type="entry name" value="cAMP-binding domain-like"/>
    <property type="match status" value="1"/>
</dbReference>
<dbReference type="InterPro" id="IPR000595">
    <property type="entry name" value="cNMP-bd_dom"/>
</dbReference>
<comment type="caution">
    <text evidence="2">The sequence shown here is derived from an EMBL/GenBank/DDBJ whole genome shotgun (WGS) entry which is preliminary data.</text>
</comment>
<reference evidence="2 3" key="1">
    <citation type="submission" date="2015-02" db="EMBL/GenBank/DDBJ databases">
        <title>Single-cell genomics of uncultivated deep-branching MTB reveals a conserved set of magnetosome genes.</title>
        <authorList>
            <person name="Kolinko S."/>
            <person name="Richter M."/>
            <person name="Glockner F.O."/>
            <person name="Brachmann A."/>
            <person name="Schuler D."/>
        </authorList>
    </citation>
    <scope>NUCLEOTIDE SEQUENCE [LARGE SCALE GENOMIC DNA]</scope>
    <source>
        <strain evidence="2">TM-1</strain>
    </source>
</reference>
<dbReference type="GO" id="GO:0034236">
    <property type="term" value="F:protein kinase A catalytic subunit binding"/>
    <property type="evidence" value="ECO:0007669"/>
    <property type="project" value="TreeGrafter"/>
</dbReference>
<dbReference type="AlphaFoldDB" id="A0A0F3GJA1"/>
<evidence type="ECO:0000313" key="2">
    <source>
        <dbReference type="EMBL" id="KJU82010.1"/>
    </source>
</evidence>
<evidence type="ECO:0000313" key="3">
    <source>
        <dbReference type="Proteomes" id="UP000033423"/>
    </source>
</evidence>
<dbReference type="GO" id="GO:0030552">
    <property type="term" value="F:cAMP binding"/>
    <property type="evidence" value="ECO:0007669"/>
    <property type="project" value="TreeGrafter"/>
</dbReference>
<dbReference type="PANTHER" id="PTHR11635">
    <property type="entry name" value="CAMP-DEPENDENT PROTEIN KINASE REGULATORY CHAIN"/>
    <property type="match status" value="1"/>
</dbReference>
<organism evidence="2 3">
    <name type="scientific">Candidatus Magnetobacterium bavaricum</name>
    <dbReference type="NCBI Taxonomy" id="29290"/>
    <lineage>
        <taxon>Bacteria</taxon>
        <taxon>Pseudomonadati</taxon>
        <taxon>Nitrospirota</taxon>
        <taxon>Thermodesulfovibrionia</taxon>
        <taxon>Thermodesulfovibrionales</taxon>
        <taxon>Candidatus Magnetobacteriaceae</taxon>
        <taxon>Candidatus Magnetobacterium</taxon>
    </lineage>
</organism>
<protein>
    <submittedName>
        <fullName evidence="2">Cyclic nucleotide-binding domain protein</fullName>
    </submittedName>
</protein>
<dbReference type="PANTHER" id="PTHR11635:SF152">
    <property type="entry name" value="CAMP-DEPENDENT PROTEIN KINASE TYPE I REGULATORY SUBUNIT-RELATED"/>
    <property type="match status" value="1"/>
</dbReference>
<accession>A0A0F3GJA1</accession>
<dbReference type="InterPro" id="IPR050503">
    <property type="entry name" value="cAMP-dep_PK_reg_su-like"/>
</dbReference>
<name>A0A0F3GJA1_9BACT</name>
<dbReference type="InterPro" id="IPR037257">
    <property type="entry name" value="T2SS_E_N_sf"/>
</dbReference>
<dbReference type="InterPro" id="IPR014710">
    <property type="entry name" value="RmlC-like_jellyroll"/>
</dbReference>
<sequence length="295" mass="34313">MIKRISEKKLYFGSYLVSKRLISEEDMLEALKYQSAQIPSFIDVAVKRRYLDMKQVYELLTHQGHTDLSFEEVAVQSLYLTPQQVKEVNDERERIRPPIGEILVQFNRLSRDVMLEELEGFTKIKDKFQEVGEILRNVAMFQKLSQGALHELAEIADKVICMEDDRIISEGQDANCFYCVVSGTLKVTKNNPIHHGKEIFIYRISKNDVFGVSAIFEEEKRVANATAETETILLRFDREMFLDFLEKHSKAAYSILLFMIQRLTHRLNLTRSELVSERKHLINGENIDSLMDDII</sequence>
<dbReference type="GO" id="GO:0005952">
    <property type="term" value="C:cAMP-dependent protein kinase complex"/>
    <property type="evidence" value="ECO:0007669"/>
    <property type="project" value="InterPro"/>
</dbReference>
<dbReference type="SUPFAM" id="SSF160246">
    <property type="entry name" value="EspE N-terminal domain-like"/>
    <property type="match status" value="1"/>
</dbReference>
<gene>
    <name evidence="2" type="ORF">MBAV_005785</name>
</gene>
<keyword evidence="3" id="KW-1185">Reference proteome</keyword>
<dbReference type="InterPro" id="IPR018490">
    <property type="entry name" value="cNMP-bd_dom_sf"/>
</dbReference>
<dbReference type="CDD" id="cd00038">
    <property type="entry name" value="CAP_ED"/>
    <property type="match status" value="1"/>
</dbReference>
<dbReference type="EMBL" id="LACI01002446">
    <property type="protein sequence ID" value="KJU82010.1"/>
    <property type="molecule type" value="Genomic_DNA"/>
</dbReference>
<dbReference type="SMART" id="SM00100">
    <property type="entry name" value="cNMP"/>
    <property type="match status" value="1"/>
</dbReference>
<dbReference type="GO" id="GO:0005829">
    <property type="term" value="C:cytosol"/>
    <property type="evidence" value="ECO:0007669"/>
    <property type="project" value="TreeGrafter"/>
</dbReference>
<dbReference type="Proteomes" id="UP000033423">
    <property type="component" value="Unassembled WGS sequence"/>
</dbReference>
<dbReference type="GO" id="GO:0004862">
    <property type="term" value="F:cAMP-dependent protein kinase inhibitor activity"/>
    <property type="evidence" value="ECO:0007669"/>
    <property type="project" value="TreeGrafter"/>
</dbReference>
<proteinExistence type="predicted"/>
<evidence type="ECO:0000259" key="1">
    <source>
        <dbReference type="PROSITE" id="PS50042"/>
    </source>
</evidence>
<dbReference type="Pfam" id="PF00027">
    <property type="entry name" value="cNMP_binding"/>
    <property type="match status" value="1"/>
</dbReference>
<feature type="domain" description="Cyclic nucleotide-binding" evidence="1">
    <location>
        <begin position="140"/>
        <end position="245"/>
    </location>
</feature>